<dbReference type="HAMAP" id="MF_00911">
    <property type="entry name" value="FtsQ_subfam"/>
    <property type="match status" value="1"/>
</dbReference>
<dbReference type="Pfam" id="PF03799">
    <property type="entry name" value="FtsQ_DivIB_C"/>
    <property type="match status" value="1"/>
</dbReference>
<dbReference type="GO" id="GO:0032153">
    <property type="term" value="C:cell division site"/>
    <property type="evidence" value="ECO:0007669"/>
    <property type="project" value="UniProtKB-UniRule"/>
</dbReference>
<name>A0A2W5FL64_9BACT</name>
<dbReference type="Pfam" id="PF08478">
    <property type="entry name" value="POTRA_1"/>
    <property type="match status" value="1"/>
</dbReference>
<protein>
    <recommendedName>
        <fullName evidence="9">Cell division protein FtsQ</fullName>
    </recommendedName>
</protein>
<reference evidence="11 12" key="1">
    <citation type="submission" date="2017-08" db="EMBL/GenBank/DDBJ databases">
        <title>Infants hospitalized years apart are colonized by the same room-sourced microbial strains.</title>
        <authorList>
            <person name="Brooks B."/>
            <person name="Olm M.R."/>
            <person name="Firek B.A."/>
            <person name="Baker R."/>
            <person name="Thomas B.C."/>
            <person name="Morowitz M.J."/>
            <person name="Banfield J.F."/>
        </authorList>
    </citation>
    <scope>NUCLEOTIDE SEQUENCE [LARGE SCALE GENOMIC DNA]</scope>
    <source>
        <strain evidence="11">S2_006_000_R2_64</strain>
    </source>
</reference>
<comment type="similarity">
    <text evidence="9">Belongs to the FtsQ/DivIB family. FtsQ subfamily.</text>
</comment>
<evidence type="ECO:0000256" key="7">
    <source>
        <dbReference type="ARBA" id="ARBA00023136"/>
    </source>
</evidence>
<keyword evidence="2 9" id="KW-1003">Cell membrane</keyword>
<dbReference type="InterPro" id="IPR034746">
    <property type="entry name" value="POTRA"/>
</dbReference>
<dbReference type="Gene3D" id="3.10.20.310">
    <property type="entry name" value="membrane protein fhac"/>
    <property type="match status" value="1"/>
</dbReference>
<evidence type="ECO:0000256" key="8">
    <source>
        <dbReference type="ARBA" id="ARBA00023306"/>
    </source>
</evidence>
<evidence type="ECO:0000313" key="11">
    <source>
        <dbReference type="EMBL" id="PZP56755.1"/>
    </source>
</evidence>
<evidence type="ECO:0000256" key="9">
    <source>
        <dbReference type="HAMAP-Rule" id="MF_00911"/>
    </source>
</evidence>
<keyword evidence="5 9" id="KW-0812">Transmembrane</keyword>
<accession>A0A2W5FL64</accession>
<dbReference type="AlphaFoldDB" id="A0A2W5FL64"/>
<gene>
    <name evidence="9" type="primary">ftsQ</name>
    <name evidence="11" type="ORF">DI586_02700</name>
</gene>
<evidence type="ECO:0000256" key="1">
    <source>
        <dbReference type="ARBA" id="ARBA00004370"/>
    </source>
</evidence>
<comment type="caution">
    <text evidence="11">The sequence shown here is derived from an EMBL/GenBank/DDBJ whole genome shotgun (WGS) entry which is preliminary data.</text>
</comment>
<dbReference type="PANTHER" id="PTHR35851">
    <property type="entry name" value="CELL DIVISION PROTEIN FTSQ"/>
    <property type="match status" value="1"/>
</dbReference>
<dbReference type="InterPro" id="IPR013685">
    <property type="entry name" value="POTRA_FtsQ_type"/>
</dbReference>
<evidence type="ECO:0000256" key="6">
    <source>
        <dbReference type="ARBA" id="ARBA00022989"/>
    </source>
</evidence>
<dbReference type="PANTHER" id="PTHR35851:SF1">
    <property type="entry name" value="CELL DIVISION PROTEIN FTSQ"/>
    <property type="match status" value="1"/>
</dbReference>
<dbReference type="EMBL" id="QFOT01000016">
    <property type="protein sequence ID" value="PZP56755.1"/>
    <property type="molecule type" value="Genomic_DNA"/>
</dbReference>
<dbReference type="PROSITE" id="PS51779">
    <property type="entry name" value="POTRA"/>
    <property type="match status" value="1"/>
</dbReference>
<dbReference type="GO" id="GO:0043093">
    <property type="term" value="P:FtsZ-dependent cytokinesis"/>
    <property type="evidence" value="ECO:0007669"/>
    <property type="project" value="UniProtKB-UniRule"/>
</dbReference>
<evidence type="ECO:0000259" key="10">
    <source>
        <dbReference type="PROSITE" id="PS51779"/>
    </source>
</evidence>
<dbReference type="Proteomes" id="UP000249739">
    <property type="component" value="Unassembled WGS sequence"/>
</dbReference>
<feature type="transmembrane region" description="Helical" evidence="9">
    <location>
        <begin position="22"/>
        <end position="43"/>
    </location>
</feature>
<keyword evidence="7 9" id="KW-0472">Membrane</keyword>
<evidence type="ECO:0000256" key="5">
    <source>
        <dbReference type="ARBA" id="ARBA00022692"/>
    </source>
</evidence>
<dbReference type="InterPro" id="IPR026579">
    <property type="entry name" value="FtsQ"/>
</dbReference>
<comment type="subcellular location">
    <subcellularLocation>
        <location evidence="9">Cell membrane</location>
        <topology evidence="9">Single-pass type II membrane protein</topology>
    </subcellularLocation>
    <subcellularLocation>
        <location evidence="1">Membrane</location>
    </subcellularLocation>
    <text evidence="9">Localizes to the division septum.</text>
</comment>
<keyword evidence="6 9" id="KW-1133">Transmembrane helix</keyword>
<sequence length="284" mass="32306">MSGSGTRRTTILKRRAGKTARLIFYAKRAGLVIVILGAVTYGVKTILNSMWFSRTEERTVTSFHDKMAGAGFKVRGLMIDGRHYTNRKELKSALGVQKDESIFIYDITEMRDKLSRLPWVKEAVVERRLPDTIYVKLNERRPVALYQKEGKLSLVDAEGVILTDKDLESFKSLIVITGENAPQNAPELMGLINAEPDLKERIEIARWIGNRRWDIRLKNGITLRLPEDDAGLAIKRLAEAQKTEQVLDRHLEAIDLRDPMRIVVQTSPGDAQKYDASFKKEKNI</sequence>
<dbReference type="InterPro" id="IPR005548">
    <property type="entry name" value="Cell_div_FtsQ/DivIB_C"/>
</dbReference>
<dbReference type="GO" id="GO:0090529">
    <property type="term" value="P:cell septum assembly"/>
    <property type="evidence" value="ECO:0007669"/>
    <property type="project" value="InterPro"/>
</dbReference>
<comment type="function">
    <text evidence="9">Essential cell division protein.</text>
</comment>
<keyword evidence="4 9" id="KW-0132">Cell division</keyword>
<dbReference type="InterPro" id="IPR045335">
    <property type="entry name" value="FtsQ_C_sf"/>
</dbReference>
<evidence type="ECO:0000256" key="4">
    <source>
        <dbReference type="ARBA" id="ARBA00022618"/>
    </source>
</evidence>
<keyword evidence="8 9" id="KW-0131">Cell cycle</keyword>
<feature type="domain" description="POTRA" evidence="10">
    <location>
        <begin position="72"/>
        <end position="140"/>
    </location>
</feature>
<proteinExistence type="inferred from homology"/>
<evidence type="ECO:0000313" key="12">
    <source>
        <dbReference type="Proteomes" id="UP000249739"/>
    </source>
</evidence>
<organism evidence="11 12">
    <name type="scientific">Micavibrio aeruginosavorus</name>
    <dbReference type="NCBI Taxonomy" id="349221"/>
    <lineage>
        <taxon>Bacteria</taxon>
        <taxon>Pseudomonadati</taxon>
        <taxon>Bdellovibrionota</taxon>
        <taxon>Bdellovibrionia</taxon>
        <taxon>Bdellovibrionales</taxon>
        <taxon>Pseudobdellovibrionaceae</taxon>
        <taxon>Micavibrio</taxon>
    </lineage>
</organism>
<evidence type="ECO:0000256" key="3">
    <source>
        <dbReference type="ARBA" id="ARBA00022519"/>
    </source>
</evidence>
<evidence type="ECO:0000256" key="2">
    <source>
        <dbReference type="ARBA" id="ARBA00022475"/>
    </source>
</evidence>
<dbReference type="GO" id="GO:0005886">
    <property type="term" value="C:plasma membrane"/>
    <property type="evidence" value="ECO:0007669"/>
    <property type="project" value="UniProtKB-SubCell"/>
</dbReference>
<keyword evidence="3" id="KW-0997">Cell inner membrane</keyword>
<dbReference type="Gene3D" id="3.40.50.11690">
    <property type="entry name" value="Cell division protein FtsQ/DivIB"/>
    <property type="match status" value="1"/>
</dbReference>